<keyword evidence="1" id="KW-1133">Transmembrane helix</keyword>
<keyword evidence="1" id="KW-0812">Transmembrane</keyword>
<proteinExistence type="predicted"/>
<feature type="transmembrane region" description="Helical" evidence="1">
    <location>
        <begin position="28"/>
        <end position="46"/>
    </location>
</feature>
<gene>
    <name evidence="2" type="ORF">VT99_11093</name>
</gene>
<organism evidence="2 3">
    <name type="scientific">Candidatus Electrothrix marina</name>
    <dbReference type="NCBI Taxonomy" id="1859130"/>
    <lineage>
        <taxon>Bacteria</taxon>
        <taxon>Pseudomonadati</taxon>
        <taxon>Thermodesulfobacteriota</taxon>
        <taxon>Desulfobulbia</taxon>
        <taxon>Desulfobulbales</taxon>
        <taxon>Desulfobulbaceae</taxon>
        <taxon>Candidatus Electrothrix</taxon>
    </lineage>
</organism>
<evidence type="ECO:0000256" key="1">
    <source>
        <dbReference type="SAM" id="Phobius"/>
    </source>
</evidence>
<accession>A0A3S3RUI3</accession>
<evidence type="ECO:0000313" key="3">
    <source>
        <dbReference type="Proteomes" id="UP000286862"/>
    </source>
</evidence>
<reference evidence="2 3" key="1">
    <citation type="submission" date="2017-01" db="EMBL/GenBank/DDBJ databases">
        <title>The cable genome- insights into the physiology and evolution of filamentous bacteria capable of sulfide oxidation via long distance electron transfer.</title>
        <authorList>
            <person name="Schreiber L."/>
            <person name="Bjerg J.T."/>
            <person name="Boggild A."/>
            <person name="Van De Vossenberg J."/>
            <person name="Meysman F."/>
            <person name="Nielsen L.P."/>
            <person name="Schramm A."/>
            <person name="Kjeldsen K.U."/>
        </authorList>
    </citation>
    <scope>NUCLEOTIDE SEQUENCE [LARGE SCALE GENOMIC DNA]</scope>
    <source>
        <strain evidence="2">A2</strain>
    </source>
</reference>
<keyword evidence="1" id="KW-0472">Membrane</keyword>
<comment type="caution">
    <text evidence="2">The sequence shown here is derived from an EMBL/GenBank/DDBJ whole genome shotgun (WGS) entry which is preliminary data.</text>
</comment>
<sequence length="56" mass="6511">MYHVGEERDLVDHIFLISTLSERFNERILLIYLSKVSVLLTALYAADLKMQSAVKR</sequence>
<evidence type="ECO:0000313" key="2">
    <source>
        <dbReference type="EMBL" id="RWX48351.1"/>
    </source>
</evidence>
<name>A0A3S3RUI3_9BACT</name>
<dbReference type="Proteomes" id="UP000286862">
    <property type="component" value="Unassembled WGS sequence"/>
</dbReference>
<protein>
    <submittedName>
        <fullName evidence="2">Uncharacterized protein</fullName>
    </submittedName>
</protein>
<dbReference type="AlphaFoldDB" id="A0A3S3RUI3"/>
<dbReference type="EMBL" id="MTKQ01000109">
    <property type="protein sequence ID" value="RWX48351.1"/>
    <property type="molecule type" value="Genomic_DNA"/>
</dbReference>